<accession>A0A1M4THE5</accession>
<evidence type="ECO:0000256" key="2">
    <source>
        <dbReference type="ARBA" id="ARBA00023315"/>
    </source>
</evidence>
<dbReference type="Proteomes" id="UP000184476">
    <property type="component" value="Unassembled WGS sequence"/>
</dbReference>
<dbReference type="CDD" id="cd07989">
    <property type="entry name" value="LPLAT_AGPAT-like"/>
    <property type="match status" value="1"/>
</dbReference>
<dbReference type="GO" id="GO:0003841">
    <property type="term" value="F:1-acylglycerol-3-phosphate O-acyltransferase activity"/>
    <property type="evidence" value="ECO:0007669"/>
    <property type="project" value="TreeGrafter"/>
</dbReference>
<reference evidence="4 5" key="1">
    <citation type="submission" date="2016-11" db="EMBL/GenBank/DDBJ databases">
        <authorList>
            <person name="Jaros S."/>
            <person name="Januszkiewicz K."/>
            <person name="Wedrychowicz H."/>
        </authorList>
    </citation>
    <scope>NUCLEOTIDE SEQUENCE [LARGE SCALE GENOMIC DNA]</scope>
    <source>
        <strain evidence="4 5">DSM 44666</strain>
    </source>
</reference>
<feature type="domain" description="Phospholipid/glycerol acyltransferase" evidence="3">
    <location>
        <begin position="34"/>
        <end position="146"/>
    </location>
</feature>
<evidence type="ECO:0000256" key="1">
    <source>
        <dbReference type="ARBA" id="ARBA00022679"/>
    </source>
</evidence>
<evidence type="ECO:0000259" key="3">
    <source>
        <dbReference type="SMART" id="SM00563"/>
    </source>
</evidence>
<dbReference type="SUPFAM" id="SSF69593">
    <property type="entry name" value="Glycerol-3-phosphate (1)-acyltransferase"/>
    <property type="match status" value="1"/>
</dbReference>
<dbReference type="Pfam" id="PF01553">
    <property type="entry name" value="Acyltransferase"/>
    <property type="match status" value="1"/>
</dbReference>
<dbReference type="OrthoDB" id="9803035at2"/>
<dbReference type="EMBL" id="FQVL01000001">
    <property type="protein sequence ID" value="SHE43825.1"/>
    <property type="molecule type" value="Genomic_DNA"/>
</dbReference>
<organism evidence="4 5">
    <name type="scientific">Seinonella peptonophila</name>
    <dbReference type="NCBI Taxonomy" id="112248"/>
    <lineage>
        <taxon>Bacteria</taxon>
        <taxon>Bacillati</taxon>
        <taxon>Bacillota</taxon>
        <taxon>Bacilli</taxon>
        <taxon>Bacillales</taxon>
        <taxon>Thermoactinomycetaceae</taxon>
        <taxon>Seinonella</taxon>
    </lineage>
</organism>
<protein>
    <submittedName>
        <fullName evidence="4">1-acyl-sn-glycerol-3-phosphate acyltransferase</fullName>
    </submittedName>
</protein>
<dbReference type="SMART" id="SM00563">
    <property type="entry name" value="PlsC"/>
    <property type="match status" value="1"/>
</dbReference>
<dbReference type="STRING" id="112248.SAMN05444392_101466"/>
<dbReference type="InterPro" id="IPR002123">
    <property type="entry name" value="Plipid/glycerol_acylTrfase"/>
</dbReference>
<dbReference type="PANTHER" id="PTHR10434:SF11">
    <property type="entry name" value="1-ACYL-SN-GLYCEROL-3-PHOSPHATE ACYLTRANSFERASE"/>
    <property type="match status" value="1"/>
</dbReference>
<keyword evidence="1 4" id="KW-0808">Transferase</keyword>
<dbReference type="AlphaFoldDB" id="A0A1M4THE5"/>
<dbReference type="PANTHER" id="PTHR10434">
    <property type="entry name" value="1-ACYL-SN-GLYCEROL-3-PHOSPHATE ACYLTRANSFERASE"/>
    <property type="match status" value="1"/>
</dbReference>
<dbReference type="RefSeq" id="WP_073151330.1">
    <property type="nucleotide sequence ID" value="NZ_FQVL01000001.1"/>
</dbReference>
<evidence type="ECO:0000313" key="4">
    <source>
        <dbReference type="EMBL" id="SHE43825.1"/>
    </source>
</evidence>
<keyword evidence="2 4" id="KW-0012">Acyltransferase</keyword>
<proteinExistence type="predicted"/>
<gene>
    <name evidence="4" type="ORF">SAMN05444392_101466</name>
</gene>
<keyword evidence="5" id="KW-1185">Reference proteome</keyword>
<sequence length="194" mass="21866">MLYAPLRTLCQIFLKILFRYEIQGLEHIPNEGGVMICSNHISNLDPPMVGSACPRPIHFLAKAELFKNRFWNWFFRNIRAIPIKRGGADTRALREAMETLRSGKVFGIFPEGRRSQSGEIEQGHRGAAVIALKTKSVIIPTAVIGSYRPFRKVRVVFGEPILTAVNAPKKVSSEQIEQLTQQIMDRIHSLVNNG</sequence>
<name>A0A1M4THE5_9BACL</name>
<dbReference type="GO" id="GO:0006654">
    <property type="term" value="P:phosphatidic acid biosynthetic process"/>
    <property type="evidence" value="ECO:0007669"/>
    <property type="project" value="TreeGrafter"/>
</dbReference>
<evidence type="ECO:0000313" key="5">
    <source>
        <dbReference type="Proteomes" id="UP000184476"/>
    </source>
</evidence>